<feature type="region of interest" description="Disordered" evidence="1">
    <location>
        <begin position="96"/>
        <end position="122"/>
    </location>
</feature>
<dbReference type="AlphaFoldDB" id="A0A178Z372"/>
<keyword evidence="3" id="KW-1185">Reference proteome</keyword>
<sequence>MLHQDGQLKNKVMGIAERDLNTPGIEVCSAVKKEEEARWEEMEKAKAAKTGIVGMQNEFLVLLRKLLLCLSPQPFTTHRHITLSLYLNRLQEEGEDAAPKCPQLQPTNPYFQKTMAPRPSLV</sequence>
<reference evidence="2 3" key="1">
    <citation type="submission" date="2016-04" db="EMBL/GenBank/DDBJ databases">
        <title>Draft genome of Fonsecaea erecta CBS 125763.</title>
        <authorList>
            <person name="Weiss V.A."/>
            <person name="Vicente V.A."/>
            <person name="Raittz R.T."/>
            <person name="Moreno L.F."/>
            <person name="De Souza E.M."/>
            <person name="Pedrosa F.O."/>
            <person name="Steffens M.B."/>
            <person name="Faoro H."/>
            <person name="Tadra-Sfeir M.Z."/>
            <person name="Najafzadeh M.J."/>
            <person name="Felipe M.S."/>
            <person name="Teixeira M."/>
            <person name="Sun J."/>
            <person name="Xi L."/>
            <person name="Gomes R."/>
            <person name="De Azevedo C.M."/>
            <person name="Salgado C.G."/>
            <person name="Da Silva M.B."/>
            <person name="Nascimento M.F."/>
            <person name="Queiroz-Telles F."/>
            <person name="Attili D.S."/>
            <person name="Gorbushina A."/>
        </authorList>
    </citation>
    <scope>NUCLEOTIDE SEQUENCE [LARGE SCALE GENOMIC DNA]</scope>
    <source>
        <strain evidence="2 3">CBS 125763</strain>
    </source>
</reference>
<comment type="caution">
    <text evidence="2">The sequence shown here is derived from an EMBL/GenBank/DDBJ whole genome shotgun (WGS) entry which is preliminary data.</text>
</comment>
<dbReference type="Proteomes" id="UP000078343">
    <property type="component" value="Unassembled WGS sequence"/>
</dbReference>
<evidence type="ECO:0000313" key="3">
    <source>
        <dbReference type="Proteomes" id="UP000078343"/>
    </source>
</evidence>
<organism evidence="2 3">
    <name type="scientific">Fonsecaea erecta</name>
    <dbReference type="NCBI Taxonomy" id="1367422"/>
    <lineage>
        <taxon>Eukaryota</taxon>
        <taxon>Fungi</taxon>
        <taxon>Dikarya</taxon>
        <taxon>Ascomycota</taxon>
        <taxon>Pezizomycotina</taxon>
        <taxon>Eurotiomycetes</taxon>
        <taxon>Chaetothyriomycetidae</taxon>
        <taxon>Chaetothyriales</taxon>
        <taxon>Herpotrichiellaceae</taxon>
        <taxon>Fonsecaea</taxon>
    </lineage>
</organism>
<dbReference type="EMBL" id="LVYI01000015">
    <property type="protein sequence ID" value="OAP54177.1"/>
    <property type="molecule type" value="Genomic_DNA"/>
</dbReference>
<dbReference type="RefSeq" id="XP_018687544.1">
    <property type="nucleotide sequence ID" value="XM_018843217.1"/>
</dbReference>
<protein>
    <submittedName>
        <fullName evidence="2">Uncharacterized protein</fullName>
    </submittedName>
</protein>
<proteinExistence type="predicted"/>
<gene>
    <name evidence="2" type="ORF">AYL99_11712</name>
</gene>
<dbReference type="GeneID" id="30015880"/>
<evidence type="ECO:0000313" key="2">
    <source>
        <dbReference type="EMBL" id="OAP54177.1"/>
    </source>
</evidence>
<evidence type="ECO:0000256" key="1">
    <source>
        <dbReference type="SAM" id="MobiDB-lite"/>
    </source>
</evidence>
<name>A0A178Z372_9EURO</name>
<accession>A0A178Z372</accession>